<dbReference type="Proteomes" id="UP000189981">
    <property type="component" value="Unassembled WGS sequence"/>
</dbReference>
<dbReference type="Pfam" id="PF18990">
    <property type="entry name" value="DUF5723"/>
    <property type="match status" value="1"/>
</dbReference>
<gene>
    <name evidence="3" type="ORF">SAMN05661099_1418</name>
</gene>
<name>A0A1T5B8N4_9SPHI</name>
<sequence length="470" mass="53115">MKKIFWLLIFLISAGQAAGQQFNLYNSRTLYDVFENPSQSAYQIDTSRRMAFNFFIPTITINASASGSASPAFRPLIYDGVINADNIPIGENKFNTVAFNTNTYIIMLRWLHTVKKSQEIGLSWQVRDDGRIKATNETLAIFDDYDLFNNTTSAKGFFNNKGYNQSYHQLSLSYRQDLTKRFSIGAKGSLLSGITHTAFKVTESDVAIDQEEDIIGVSVIGNLRSSFKFDNFDSQAIKPKFKNPGLSFTAGASYKFRNGWFLMGNLKDLGFIKWNKESYEYNFDASNIVILNASNSSADNRLADSLDKRISNSSTNRSYFSLLNGKAEVLLNKNYGNYQPNLILSKSVYYEGADIVLTNNYHYRNFVFTASADYNTSKYLAVGGQFMVKSPNAEFFLGSDQLFKTLQLIKESRKDTGPYSSGYAGMSFYMGFGMKFGRVLEHPANANFIPGFNEPWATRFFKGIFKKKEK</sequence>
<evidence type="ECO:0000313" key="4">
    <source>
        <dbReference type="Proteomes" id="UP000189981"/>
    </source>
</evidence>
<feature type="chain" id="PRO_5012165329" evidence="1">
    <location>
        <begin position="18"/>
        <end position="470"/>
    </location>
</feature>
<protein>
    <submittedName>
        <fullName evidence="3">Outer membrane insertion C-terminal signal</fullName>
    </submittedName>
</protein>
<keyword evidence="1" id="KW-0732">Signal</keyword>
<evidence type="ECO:0000259" key="2">
    <source>
        <dbReference type="Pfam" id="PF18990"/>
    </source>
</evidence>
<dbReference type="RefSeq" id="WP_079701897.1">
    <property type="nucleotide sequence ID" value="NZ_FUYR01000001.1"/>
</dbReference>
<dbReference type="InterPro" id="IPR043781">
    <property type="entry name" value="DUF5723"/>
</dbReference>
<dbReference type="AlphaFoldDB" id="A0A1T5B8N4"/>
<organism evidence="3 4">
    <name type="scientific">Daejeonella lutea</name>
    <dbReference type="NCBI Taxonomy" id="572036"/>
    <lineage>
        <taxon>Bacteria</taxon>
        <taxon>Pseudomonadati</taxon>
        <taxon>Bacteroidota</taxon>
        <taxon>Sphingobacteriia</taxon>
        <taxon>Sphingobacteriales</taxon>
        <taxon>Sphingobacteriaceae</taxon>
        <taxon>Daejeonella</taxon>
    </lineage>
</organism>
<dbReference type="STRING" id="572036.SAMN05661099_1418"/>
<feature type="domain" description="DUF5723" evidence="2">
    <location>
        <begin position="93"/>
        <end position="400"/>
    </location>
</feature>
<evidence type="ECO:0000256" key="1">
    <source>
        <dbReference type="SAM" id="SignalP"/>
    </source>
</evidence>
<dbReference type="OrthoDB" id="783295at2"/>
<keyword evidence="4" id="KW-1185">Reference proteome</keyword>
<proteinExistence type="predicted"/>
<accession>A0A1T5B8N4</accession>
<evidence type="ECO:0000313" key="3">
    <source>
        <dbReference type="EMBL" id="SKB43409.1"/>
    </source>
</evidence>
<reference evidence="4" key="1">
    <citation type="submission" date="2017-02" db="EMBL/GenBank/DDBJ databases">
        <authorList>
            <person name="Varghese N."/>
            <person name="Submissions S."/>
        </authorList>
    </citation>
    <scope>NUCLEOTIDE SEQUENCE [LARGE SCALE GENOMIC DNA]</scope>
    <source>
        <strain evidence="4">DSM 22385</strain>
    </source>
</reference>
<dbReference type="EMBL" id="FUYR01000001">
    <property type="protein sequence ID" value="SKB43409.1"/>
    <property type="molecule type" value="Genomic_DNA"/>
</dbReference>
<feature type="signal peptide" evidence="1">
    <location>
        <begin position="1"/>
        <end position="17"/>
    </location>
</feature>